<evidence type="ECO:0000313" key="5">
    <source>
        <dbReference type="RefSeq" id="XP_031568573.1"/>
    </source>
</evidence>
<feature type="domain" description="FHF complex subunit HOOK-interacting protein C-terminal" evidence="3">
    <location>
        <begin position="602"/>
        <end position="694"/>
    </location>
</feature>
<reference evidence="5" key="1">
    <citation type="submission" date="2025-08" db="UniProtKB">
        <authorList>
            <consortium name="RefSeq"/>
        </authorList>
    </citation>
    <scope>IDENTIFICATION</scope>
    <source>
        <tissue evidence="5">Tentacle</tissue>
    </source>
</reference>
<dbReference type="RefSeq" id="XP_031568573.1">
    <property type="nucleotide sequence ID" value="XM_031712713.1"/>
</dbReference>
<keyword evidence="4" id="KW-1185">Reference proteome</keyword>
<evidence type="ECO:0000256" key="2">
    <source>
        <dbReference type="SAM" id="MobiDB-lite"/>
    </source>
</evidence>
<dbReference type="GeneID" id="116303215"/>
<feature type="region of interest" description="Disordered" evidence="2">
    <location>
        <begin position="488"/>
        <end position="531"/>
    </location>
</feature>
<protein>
    <submittedName>
        <fullName evidence="5">Protein FAM160B1-like isoform X1</fullName>
    </submittedName>
</protein>
<dbReference type="InterPro" id="IPR045669">
    <property type="entry name" value="FHIP_C"/>
</dbReference>
<dbReference type="Pfam" id="PF19314">
    <property type="entry name" value="DUF5917"/>
    <property type="match status" value="1"/>
</dbReference>
<name>A0A6P8IQN1_ACTTE</name>
<evidence type="ECO:0000313" key="4">
    <source>
        <dbReference type="Proteomes" id="UP000515163"/>
    </source>
</evidence>
<feature type="compositionally biased region" description="Polar residues" evidence="2">
    <location>
        <begin position="488"/>
        <end position="500"/>
    </location>
</feature>
<dbReference type="PANTHER" id="PTHR21705">
    <property type="entry name" value="RAI16 PROTEIN-RELATED"/>
    <property type="match status" value="1"/>
</dbReference>
<evidence type="ECO:0000259" key="3">
    <source>
        <dbReference type="Pfam" id="PF19314"/>
    </source>
</evidence>
<dbReference type="Pfam" id="PF10257">
    <property type="entry name" value="RAI16-like"/>
    <property type="match status" value="1"/>
</dbReference>
<dbReference type="Pfam" id="PF19311">
    <property type="entry name" value="KELAA"/>
    <property type="match status" value="1"/>
</dbReference>
<dbReference type="InParanoid" id="A0A6P8IQN1"/>
<sequence>MLLSKIKTFVNEAVEALAPDLPPQEDFVFHWKAVTNYFIEATDEKVPVHSTNIPYHLEKMLTTLRQEEEEASGGSTGPCLEYLLQHKILDTLHTLGRADCPPGMKQQVLSFFANLLAKMKQPLLPHVNVYRPVHRLIRLCGEVRAAPSENEEVHFLCTVCSKLRQDPYLVNFFLEFTSINACSCIACQQTHNKDSSTHNTCTTSSEYTSSLSQSIEKNVPHESGAGQDSSTLQDTRRRDKPDYTLVNSLLNMTKSEDSRIAVKACEGLLLCASLPEDHAATVIILYTPFCEIMADRLNPLFQALQQSMDPADISNASAKWGLDHIDNDEDISIFPGKRQLISFLSWFDYIDQLAKNSHKLVAKALAVSVRERFLQPIVEPRFMQQSEPGIITTTAIMRRCLKSITSNHLLTEFSIFLLGESTSPETETLAAENAHKLRQKLIERCDHINDELSIETLKLFETLLLKPAQIILDNLVLRNLTSRKYSSTPSLANGDVTNNDTPPSPKTPISPSLTPDGSTSPTLTTSAGDAKREEVVKTVNSFLSLVPEQVKSSALAGDTGYDMYLGDAHKQFRDRAFQCCQFRWPSSAAPTDGEDARESFYEGAFLNMLFKKLQRLLDQTYEMNLQVTCVTALLAQFNHPHLHEYLLNPDLQLAKGCRSLYTTLQHVVKDLNGRIDRIPNFQKSVVMIRKQLMGVDTTAPETNSMAHNNLLEACIVLEEFCKELAAIAFVKATSSLHHQ</sequence>
<dbReference type="InterPro" id="IPR019384">
    <property type="entry name" value="FHIP"/>
</dbReference>
<dbReference type="InterPro" id="IPR045668">
    <property type="entry name" value="FHIP_KELAA_motif"/>
</dbReference>
<organism evidence="4 5">
    <name type="scientific">Actinia tenebrosa</name>
    <name type="common">Australian red waratah sea anemone</name>
    <dbReference type="NCBI Taxonomy" id="6105"/>
    <lineage>
        <taxon>Eukaryota</taxon>
        <taxon>Metazoa</taxon>
        <taxon>Cnidaria</taxon>
        <taxon>Anthozoa</taxon>
        <taxon>Hexacorallia</taxon>
        <taxon>Actiniaria</taxon>
        <taxon>Actiniidae</taxon>
        <taxon>Actinia</taxon>
    </lineage>
</organism>
<accession>A0A6P8IQN1</accession>
<feature type="region of interest" description="Disordered" evidence="2">
    <location>
        <begin position="212"/>
        <end position="237"/>
    </location>
</feature>
<gene>
    <name evidence="5" type="primary">LOC116303215</name>
</gene>
<dbReference type="AlphaFoldDB" id="A0A6P8IQN1"/>
<dbReference type="PANTHER" id="PTHR21705:SF12">
    <property type="entry name" value="FHF COMPLEX SUBUNIT HOOK-INTERACTING PROTEIN C-TERMINAL DOMAIN-CONTAINING PROTEIN"/>
    <property type="match status" value="1"/>
</dbReference>
<feature type="compositionally biased region" description="Polar residues" evidence="2">
    <location>
        <begin position="516"/>
        <end position="527"/>
    </location>
</feature>
<dbReference type="KEGG" id="aten:116303215"/>
<proteinExistence type="inferred from homology"/>
<evidence type="ECO:0000256" key="1">
    <source>
        <dbReference type="ARBA" id="ARBA00024336"/>
    </source>
</evidence>
<dbReference type="OrthoDB" id="5350595at2759"/>
<comment type="similarity">
    <text evidence="1">Belongs to the FHIP family.</text>
</comment>
<dbReference type="FunCoup" id="A0A6P8IQN1">
    <property type="interactions" value="1534"/>
</dbReference>
<dbReference type="Proteomes" id="UP000515163">
    <property type="component" value="Unplaced"/>
</dbReference>